<keyword evidence="1" id="KW-1133">Transmembrane helix</keyword>
<keyword evidence="1" id="KW-0812">Transmembrane</keyword>
<evidence type="ECO:0000256" key="1">
    <source>
        <dbReference type="SAM" id="Phobius"/>
    </source>
</evidence>
<reference evidence="2" key="1">
    <citation type="submission" date="2018-06" db="EMBL/GenBank/DDBJ databases">
        <authorList>
            <person name="Zhirakovskaya E."/>
        </authorList>
    </citation>
    <scope>NUCLEOTIDE SEQUENCE</scope>
</reference>
<evidence type="ECO:0000313" key="2">
    <source>
        <dbReference type="EMBL" id="VAW63442.1"/>
    </source>
</evidence>
<protein>
    <submittedName>
        <fullName evidence="2">Uncharacterized protein</fullName>
    </submittedName>
</protein>
<name>A0A3B0XJD4_9ZZZZ</name>
<sequence>MIKQMTPLQKIFAYFTLAIILFWTVFGLFTIWLYLTEY</sequence>
<gene>
    <name evidence="2" type="ORF">MNBD_GAMMA09-816</name>
</gene>
<dbReference type="EMBL" id="UOFI01000041">
    <property type="protein sequence ID" value="VAW63442.1"/>
    <property type="molecule type" value="Genomic_DNA"/>
</dbReference>
<feature type="transmembrane region" description="Helical" evidence="1">
    <location>
        <begin position="12"/>
        <end position="35"/>
    </location>
</feature>
<organism evidence="2">
    <name type="scientific">hydrothermal vent metagenome</name>
    <dbReference type="NCBI Taxonomy" id="652676"/>
    <lineage>
        <taxon>unclassified sequences</taxon>
        <taxon>metagenomes</taxon>
        <taxon>ecological metagenomes</taxon>
    </lineage>
</organism>
<accession>A0A3B0XJD4</accession>
<proteinExistence type="predicted"/>
<dbReference type="AlphaFoldDB" id="A0A3B0XJD4"/>
<keyword evidence="1" id="KW-0472">Membrane</keyword>